<dbReference type="InterPro" id="IPR027417">
    <property type="entry name" value="P-loop_NTPase"/>
</dbReference>
<reference evidence="1" key="2">
    <citation type="submission" date="2020-09" db="EMBL/GenBank/DDBJ databases">
        <authorList>
            <person name="Sun Q."/>
            <person name="Ohkuma M."/>
        </authorList>
    </citation>
    <scope>NUCLEOTIDE SEQUENCE</scope>
    <source>
        <strain evidence="1">JCM 11219</strain>
    </source>
</reference>
<dbReference type="Proteomes" id="UP000657075">
    <property type="component" value="Unassembled WGS sequence"/>
</dbReference>
<evidence type="ECO:0000313" key="1">
    <source>
        <dbReference type="EMBL" id="GGI70443.1"/>
    </source>
</evidence>
<evidence type="ECO:0000313" key="2">
    <source>
        <dbReference type="Proteomes" id="UP000657075"/>
    </source>
</evidence>
<comment type="caution">
    <text evidence="1">The sequence shown here is derived from an EMBL/GenBank/DDBJ whole genome shotgun (WGS) entry which is preliminary data.</text>
</comment>
<dbReference type="AlphaFoldDB" id="A0A830E0H2"/>
<dbReference type="EMBL" id="BMNM01000001">
    <property type="protein sequence ID" value="GGI70443.1"/>
    <property type="molecule type" value="Genomic_DNA"/>
</dbReference>
<accession>A0A830E0H2</accession>
<protein>
    <recommendedName>
        <fullName evidence="3">ATPase</fullName>
    </recommendedName>
</protein>
<organism evidence="1 2">
    <name type="scientific">Vulcanisaeta souniana JCM 11219</name>
    <dbReference type="NCBI Taxonomy" id="1293586"/>
    <lineage>
        <taxon>Archaea</taxon>
        <taxon>Thermoproteota</taxon>
        <taxon>Thermoprotei</taxon>
        <taxon>Thermoproteales</taxon>
        <taxon>Thermoproteaceae</taxon>
        <taxon>Vulcanisaeta</taxon>
    </lineage>
</organism>
<gene>
    <name evidence="1" type="ORF">GCM10007112_04260</name>
</gene>
<dbReference type="SUPFAM" id="SSF52540">
    <property type="entry name" value="P-loop containing nucleoside triphosphate hydrolases"/>
    <property type="match status" value="1"/>
</dbReference>
<sequence>MIMYSKFGFIDRPLNPSGVPPIERRYSPVGFEGELERVKTAINAFLKGSDNIAVVIVGQYGWGKSELLDAVEAAAQGLGLKVLRLPLSFGLDINVIINSLLKARSSPSEPLLLLIDEADEVSRAVELSNALSPSDAGKVRDLVIKLGSLIRALIEPRNYKDVFGIDPRRLSRVMVVLAFTPQLYYNILKNMVPDVFDITRGRVYMEVVLDERMPLWLYEAMLLQRFNAYSTDERLDLVKKGLINGLHPLRREYLATLYELVANTEGGKASPRALVKFTSKLLDVTVDKGRELNYEVFEEFLRSEVAGDELKAYLDVVNEGPDDERGSRVFRALLLSGFPRGINDLSSELGFDVTSYINALTKAGLVEEVQVARFRLDNNGLSRVNNELVRLGLAPIEGGLRDISISYGSYYTAYEGEPVVYVVFPSNAKVSSAVGITRAYQVSPRLHRILVFGKEPEEIIRAKEEVSRAISIVNAFREDLAMEVVKAAIDSQVMLYPESGAWFGVIENSLDARIGIIVGIDGEFDQFTKLLSKVVSEGVIPVNGQERIIDALLVVVLSRTQLTNDIVRSVVEPVSRLSWKLVLGPVTDFTYFSVFGSDRIDELRSIVIGSRLERLDRVPREYSVFLERLNDYRDEVLAFRDRVRQRVLQHTMAIRRGAKESKDAVIRRIVEAWVKGENLEDQPEVFRDDSGKARISTVELSFINYLRSLGKQNFTTKELEYLIRRLYPTHLWREFRESDLIKLLSLRGLLLPINDNLTEYAPYTPELVPQVLNVLDNYLNRLNETLYKPLSMSIDELKISIEVKPGFNIQGSDCERSLTVLKAVPETSSEFLKKYSLFMLCVDKLENEVEQKLGELNNELTSLSSTLNNTIRDIMNKLNAAKNIDEYLPGLSMEVESKINNLVERIKAYLMRISGLELDSIKESLPTILEAINSEANDLVNLVTTLRNIEDKIKEYMELTSVLSNASVITGIEITSMSINDFTNDLLPLVRLGSLNALSNYLNELMRVAESRRKELSDVLSNVNALIDKYAKITAWLKKRTNNKVVSKLLSDGVPEMPKPSPTFDNAKYIVDAIRGVNKVIESISKGLNIPRELLTKIASLGPNVGIDEEDIAKELNMDMSMINKYLESMWRAGLIDRKYVT</sequence>
<evidence type="ECO:0008006" key="3">
    <source>
        <dbReference type="Google" id="ProtNLM"/>
    </source>
</evidence>
<proteinExistence type="predicted"/>
<reference evidence="1" key="1">
    <citation type="journal article" date="2014" name="Int. J. Syst. Evol. Microbiol.">
        <title>Complete genome sequence of Corynebacterium casei LMG S-19264T (=DSM 44701T), isolated from a smear-ripened cheese.</title>
        <authorList>
            <consortium name="US DOE Joint Genome Institute (JGI-PGF)"/>
            <person name="Walter F."/>
            <person name="Albersmeier A."/>
            <person name="Kalinowski J."/>
            <person name="Ruckert C."/>
        </authorList>
    </citation>
    <scope>NUCLEOTIDE SEQUENCE</scope>
    <source>
        <strain evidence="1">JCM 11219</strain>
    </source>
</reference>
<name>A0A830E0H2_9CREN</name>